<evidence type="ECO:0000313" key="3">
    <source>
        <dbReference type="Proteomes" id="UP001209878"/>
    </source>
</evidence>
<gene>
    <name evidence="2" type="ORF">NP493_143g02032</name>
</gene>
<comment type="caution">
    <text evidence="2">The sequence shown here is derived from an EMBL/GenBank/DDBJ whole genome shotgun (WGS) entry which is preliminary data.</text>
</comment>
<evidence type="ECO:0000313" key="2">
    <source>
        <dbReference type="EMBL" id="KAK2188134.1"/>
    </source>
</evidence>
<dbReference type="AlphaFoldDB" id="A0AAD9UG62"/>
<name>A0AAD9UG62_RIDPI</name>
<dbReference type="Proteomes" id="UP001209878">
    <property type="component" value="Unassembled WGS sequence"/>
</dbReference>
<feature type="compositionally biased region" description="Acidic residues" evidence="1">
    <location>
        <begin position="259"/>
        <end position="275"/>
    </location>
</feature>
<reference evidence="2" key="1">
    <citation type="journal article" date="2023" name="Mol. Biol. Evol.">
        <title>Third-Generation Sequencing Reveals the Adaptive Role of the Epigenome in Three Deep-Sea Polychaetes.</title>
        <authorList>
            <person name="Perez M."/>
            <person name="Aroh O."/>
            <person name="Sun Y."/>
            <person name="Lan Y."/>
            <person name="Juniper S.K."/>
            <person name="Young C.R."/>
            <person name="Angers B."/>
            <person name="Qian P.Y."/>
        </authorList>
    </citation>
    <scope>NUCLEOTIDE SEQUENCE</scope>
    <source>
        <strain evidence="2">R07B-5</strain>
    </source>
</reference>
<dbReference type="EMBL" id="JAODUO010000142">
    <property type="protein sequence ID" value="KAK2188134.1"/>
    <property type="molecule type" value="Genomic_DNA"/>
</dbReference>
<feature type="region of interest" description="Disordered" evidence="1">
    <location>
        <begin position="236"/>
        <end position="285"/>
    </location>
</feature>
<organism evidence="2 3">
    <name type="scientific">Ridgeia piscesae</name>
    <name type="common">Tubeworm</name>
    <dbReference type="NCBI Taxonomy" id="27915"/>
    <lineage>
        <taxon>Eukaryota</taxon>
        <taxon>Metazoa</taxon>
        <taxon>Spiralia</taxon>
        <taxon>Lophotrochozoa</taxon>
        <taxon>Annelida</taxon>
        <taxon>Polychaeta</taxon>
        <taxon>Sedentaria</taxon>
        <taxon>Canalipalpata</taxon>
        <taxon>Sabellida</taxon>
        <taxon>Siboglinidae</taxon>
        <taxon>Ridgeia</taxon>
    </lineage>
</organism>
<sequence>MGQISSREYWARRNSHRAHSPGLPPSIHDISTPTPTGEHREPAISRSRSKTVQHVRTVGERRLTQAPWDGHKYEWRAKGDSWGGPEDSLPADDTGEYEVPYSGGYETPVCLQPEPSGWPPGDKDSLSASTDGDDDDDDDGDTSTGVTTHVGEQANAASPNGEFDPEKFLERVPHTDTEGVVIAPWKRLIIARQMAENARRKKDALRLKEEEEAKYFELPRWKRALIMKTEAELREKRERRLEDELATKPKRLRDPSLLLDDDGLPIPDPLDDEMSLAEGLPAESR</sequence>
<keyword evidence="3" id="KW-1185">Reference proteome</keyword>
<feature type="region of interest" description="Disordered" evidence="1">
    <location>
        <begin position="1"/>
        <end position="168"/>
    </location>
</feature>
<feature type="compositionally biased region" description="Acidic residues" evidence="1">
    <location>
        <begin position="131"/>
        <end position="141"/>
    </location>
</feature>
<proteinExistence type="predicted"/>
<feature type="compositionally biased region" description="Basic and acidic residues" evidence="1">
    <location>
        <begin position="236"/>
        <end position="247"/>
    </location>
</feature>
<protein>
    <submittedName>
        <fullName evidence="2">Uncharacterized protein</fullName>
    </submittedName>
</protein>
<feature type="compositionally biased region" description="Basic and acidic residues" evidence="1">
    <location>
        <begin position="57"/>
        <end position="79"/>
    </location>
</feature>
<accession>A0AAD9UG62</accession>
<evidence type="ECO:0000256" key="1">
    <source>
        <dbReference type="SAM" id="MobiDB-lite"/>
    </source>
</evidence>